<dbReference type="InterPro" id="IPR041577">
    <property type="entry name" value="RT_RNaseH_2"/>
</dbReference>
<organism evidence="10 11">
    <name type="scientific">Plutella xylostella</name>
    <name type="common">Diamondback moth</name>
    <name type="synonym">Plutella maculipennis</name>
    <dbReference type="NCBI Taxonomy" id="51655"/>
    <lineage>
        <taxon>Eukaryota</taxon>
        <taxon>Metazoa</taxon>
        <taxon>Ecdysozoa</taxon>
        <taxon>Arthropoda</taxon>
        <taxon>Hexapoda</taxon>
        <taxon>Insecta</taxon>
        <taxon>Pterygota</taxon>
        <taxon>Neoptera</taxon>
        <taxon>Endopterygota</taxon>
        <taxon>Lepidoptera</taxon>
        <taxon>Glossata</taxon>
        <taxon>Ditrysia</taxon>
        <taxon>Yponomeutoidea</taxon>
        <taxon>Plutellidae</taxon>
        <taxon>Plutella</taxon>
    </lineage>
</organism>
<dbReference type="PANTHER" id="PTHR37984">
    <property type="entry name" value="PROTEIN CBG26694"/>
    <property type="match status" value="1"/>
</dbReference>
<dbReference type="InterPro" id="IPR001995">
    <property type="entry name" value="Peptidase_A2_cat"/>
</dbReference>
<proteinExistence type="predicted"/>
<dbReference type="SUPFAM" id="SSF56672">
    <property type="entry name" value="DNA/RNA polymerases"/>
    <property type="match status" value="1"/>
</dbReference>
<evidence type="ECO:0000313" key="10">
    <source>
        <dbReference type="EMBL" id="KAG7295451.1"/>
    </source>
</evidence>
<accession>A0ABQ7PR44</accession>
<feature type="domain" description="Reverse transcriptase" evidence="9">
    <location>
        <begin position="424"/>
        <end position="606"/>
    </location>
</feature>
<feature type="region of interest" description="Disordered" evidence="7">
    <location>
        <begin position="42"/>
        <end position="63"/>
    </location>
</feature>
<comment type="caution">
    <text evidence="10">The sequence shown here is derived from an EMBL/GenBank/DDBJ whole genome shotgun (WGS) entry which is preliminary data.</text>
</comment>
<keyword evidence="2" id="KW-0548">Nucleotidyltransferase</keyword>
<dbReference type="CDD" id="cd00303">
    <property type="entry name" value="retropepsin_like"/>
    <property type="match status" value="1"/>
</dbReference>
<evidence type="ECO:0000259" key="8">
    <source>
        <dbReference type="PROSITE" id="PS50175"/>
    </source>
</evidence>
<dbReference type="CDD" id="cd01647">
    <property type="entry name" value="RT_LTR"/>
    <property type="match status" value="1"/>
</dbReference>
<evidence type="ECO:0008006" key="12">
    <source>
        <dbReference type="Google" id="ProtNLM"/>
    </source>
</evidence>
<dbReference type="Proteomes" id="UP000823941">
    <property type="component" value="Chromosome 30"/>
</dbReference>
<dbReference type="PANTHER" id="PTHR37984:SF5">
    <property type="entry name" value="PROTEIN NYNRIN-LIKE"/>
    <property type="match status" value="1"/>
</dbReference>
<dbReference type="InterPro" id="IPR018061">
    <property type="entry name" value="Retropepsins"/>
</dbReference>
<feature type="domain" description="Peptidase A2" evidence="8">
    <location>
        <begin position="141"/>
        <end position="219"/>
    </location>
</feature>
<dbReference type="EMBL" id="JAHIBW010000030">
    <property type="protein sequence ID" value="KAG7295451.1"/>
    <property type="molecule type" value="Genomic_DNA"/>
</dbReference>
<keyword evidence="11" id="KW-1185">Reference proteome</keyword>
<sequence length="718" mass="81857">MAIKKFADGLRNRRLSTIIAARNFSSLKDAIQAAIDEEVTSSPSTSGTIFGINRPKNSNYRGRGNNTRGYNKFNNNMFSQGQSRTFTGRYYQNNNFRGNNRGYNGSGRRGGYRGGRSFHGPPRGQGQGQYRVNFALNNSCYPWLVDTGASISAIKHKHLLEHNIPFHKESISIKGIGGCIETIGKVCLYLTSKGETFKHQFYVFDSLPCKASGILGHDFLNNFKSVLDLEQNTLSLWSVNNKHITLPMYNGNSNACFIIPARSESIHSVDTYIKEDSVVYSSEIQNGVFIASTIVKPIQGKIPIKILNTTEQDVVLYKIDPIFDSLNNYKICMFHKNEKNADRVKELFSFLQLSHLNLEEQISIENLCAKYSDVFHLPKDKLTTTNLYSQSINLKPNSTPVFVKPYRLPHSQKNEINQQIKQMLNDGIIEPATSEWSSPILLVPKKGGNNGNKKWRLVIDYRKLNERIEDDKFPLPNITEILDSLSGAVYYSHLDLFSGYYQVNLSEESRKLTAFCSGQFQMKRLPMGLKTSPSAFSRMITLAMSGLTYKKCFVYLDDLIVFGRNLDDHNKNLLDVFERLRQVNLKLNPSKCDFLKKEILYLGHVVTGDGILPDPDKVKIMKEYPIPKNVEEVKRFIAFANYYRKFIPNFSDKVYSLNKLCKKNVPFKWDEQCQKDFELVKQSLLSPPVLQYPNFDESNEFRLQTDASGYALGTSRLF</sequence>
<dbReference type="InterPro" id="IPR050951">
    <property type="entry name" value="Retrovirus_Pol_polyprotein"/>
</dbReference>
<evidence type="ECO:0000256" key="6">
    <source>
        <dbReference type="ARBA" id="ARBA00023268"/>
    </source>
</evidence>
<protein>
    <recommendedName>
        <fullName evidence="12">Reverse transcriptase</fullName>
    </recommendedName>
</protein>
<keyword evidence="5" id="KW-0378">Hydrolase</keyword>
<evidence type="ECO:0000256" key="1">
    <source>
        <dbReference type="ARBA" id="ARBA00022679"/>
    </source>
</evidence>
<evidence type="ECO:0000256" key="5">
    <source>
        <dbReference type="ARBA" id="ARBA00022801"/>
    </source>
</evidence>
<evidence type="ECO:0000259" key="9">
    <source>
        <dbReference type="PROSITE" id="PS50878"/>
    </source>
</evidence>
<dbReference type="Pfam" id="PF00077">
    <property type="entry name" value="RVP"/>
    <property type="match status" value="1"/>
</dbReference>
<keyword evidence="3" id="KW-0540">Nuclease</keyword>
<dbReference type="PROSITE" id="PS50878">
    <property type="entry name" value="RT_POL"/>
    <property type="match status" value="1"/>
</dbReference>
<keyword evidence="6" id="KW-0511">Multifunctional enzyme</keyword>
<evidence type="ECO:0000313" key="11">
    <source>
        <dbReference type="Proteomes" id="UP000823941"/>
    </source>
</evidence>
<dbReference type="InterPro" id="IPR021109">
    <property type="entry name" value="Peptidase_aspartic_dom_sf"/>
</dbReference>
<evidence type="ECO:0000256" key="4">
    <source>
        <dbReference type="ARBA" id="ARBA00022759"/>
    </source>
</evidence>
<dbReference type="SUPFAM" id="SSF50630">
    <property type="entry name" value="Acid proteases"/>
    <property type="match status" value="1"/>
</dbReference>
<reference evidence="10 11" key="1">
    <citation type="submission" date="2021-06" db="EMBL/GenBank/DDBJ databases">
        <title>A haploid diamondback moth (Plutella xylostella L.) genome assembly resolves 31 chromosomes and identifies a diamide resistance mutation.</title>
        <authorList>
            <person name="Ward C.M."/>
            <person name="Perry K.D."/>
            <person name="Baker G."/>
            <person name="Powis K."/>
            <person name="Heckel D.G."/>
            <person name="Baxter S.W."/>
        </authorList>
    </citation>
    <scope>NUCLEOTIDE SEQUENCE [LARGE SCALE GENOMIC DNA]</scope>
    <source>
        <strain evidence="10 11">LV</strain>
        <tissue evidence="10">Single pupa</tissue>
    </source>
</reference>
<evidence type="ECO:0000256" key="7">
    <source>
        <dbReference type="SAM" id="MobiDB-lite"/>
    </source>
</evidence>
<dbReference type="Gene3D" id="2.40.70.10">
    <property type="entry name" value="Acid Proteases"/>
    <property type="match status" value="1"/>
</dbReference>
<dbReference type="InterPro" id="IPR043128">
    <property type="entry name" value="Rev_trsase/Diguanyl_cyclase"/>
</dbReference>
<dbReference type="Gene3D" id="3.30.70.270">
    <property type="match status" value="2"/>
</dbReference>
<evidence type="ECO:0000256" key="3">
    <source>
        <dbReference type="ARBA" id="ARBA00022722"/>
    </source>
</evidence>
<dbReference type="Pfam" id="PF00078">
    <property type="entry name" value="RVT_1"/>
    <property type="match status" value="1"/>
</dbReference>
<dbReference type="Gene3D" id="3.10.10.10">
    <property type="entry name" value="HIV Type 1 Reverse Transcriptase, subunit A, domain 1"/>
    <property type="match status" value="1"/>
</dbReference>
<dbReference type="InterPro" id="IPR000477">
    <property type="entry name" value="RT_dom"/>
</dbReference>
<dbReference type="InterPro" id="IPR043502">
    <property type="entry name" value="DNA/RNA_pol_sf"/>
</dbReference>
<keyword evidence="1" id="KW-0808">Transferase</keyword>
<gene>
    <name evidence="10" type="ORF">JYU34_021634</name>
</gene>
<evidence type="ECO:0000256" key="2">
    <source>
        <dbReference type="ARBA" id="ARBA00022695"/>
    </source>
</evidence>
<dbReference type="PROSITE" id="PS50175">
    <property type="entry name" value="ASP_PROT_RETROV"/>
    <property type="match status" value="1"/>
</dbReference>
<dbReference type="Pfam" id="PF17919">
    <property type="entry name" value="RT_RNaseH_2"/>
    <property type="match status" value="1"/>
</dbReference>
<keyword evidence="4" id="KW-0255">Endonuclease</keyword>
<name>A0ABQ7PR44_PLUXY</name>